<gene>
    <name evidence="2" type="ORF">N7498_003252</name>
</gene>
<reference evidence="2" key="2">
    <citation type="journal article" date="2023" name="IMA Fungus">
        <title>Comparative genomic study of the Penicillium genus elucidates a diverse pangenome and 15 lateral gene transfer events.</title>
        <authorList>
            <person name="Petersen C."/>
            <person name="Sorensen T."/>
            <person name="Nielsen M.R."/>
            <person name="Sondergaard T.E."/>
            <person name="Sorensen J.L."/>
            <person name="Fitzpatrick D.A."/>
            <person name="Frisvad J.C."/>
            <person name="Nielsen K.L."/>
        </authorList>
    </citation>
    <scope>NUCLEOTIDE SEQUENCE</scope>
    <source>
        <strain evidence="2">IBT 15544</strain>
    </source>
</reference>
<feature type="compositionally biased region" description="Basic and acidic residues" evidence="1">
    <location>
        <begin position="383"/>
        <end position="402"/>
    </location>
</feature>
<feature type="compositionally biased region" description="Basic residues" evidence="1">
    <location>
        <begin position="761"/>
        <end position="770"/>
    </location>
</feature>
<feature type="compositionally biased region" description="Polar residues" evidence="1">
    <location>
        <begin position="58"/>
        <end position="70"/>
    </location>
</feature>
<feature type="compositionally biased region" description="Acidic residues" evidence="1">
    <location>
        <begin position="500"/>
        <end position="511"/>
    </location>
</feature>
<feature type="compositionally biased region" description="Polar residues" evidence="1">
    <location>
        <begin position="361"/>
        <end position="372"/>
    </location>
</feature>
<feature type="compositionally biased region" description="Low complexity" evidence="1">
    <location>
        <begin position="461"/>
        <end position="476"/>
    </location>
</feature>
<dbReference type="Pfam" id="PF11489">
    <property type="entry name" value="Aim21"/>
    <property type="match status" value="1"/>
</dbReference>
<feature type="compositionally biased region" description="Basic and acidic residues" evidence="1">
    <location>
        <begin position="448"/>
        <end position="460"/>
    </location>
</feature>
<feature type="region of interest" description="Disordered" evidence="1">
    <location>
        <begin position="98"/>
        <end position="253"/>
    </location>
</feature>
<dbReference type="AlphaFoldDB" id="A0A9W9N1Y0"/>
<sequence>MSTQTAPAIPPRPARSPKPPTSIDNSMPKIPPRPNRTMDRSMSPMRDRYAPSPFNEWNGPSLSRTTSNDIPQRPPSVTIPSLGEEGIEYADLNVGNVSDGLNQAPAETRNVSNDLHIHAPRPSLPTSSAKAKVQAVTRTDSRQAAAAGLGHESSPAREEHERHGRSLHSRASHSRAESSTASSDRRHSAQLGEESGFRVPMYPNAGDVQAPSPSPYLDQGSQQRRGRNHNSTRSGRDTSLPPGSYGLHGHGVQNNDKFEKAWYEKHPEEFVKEEGQYGPGVGSPRPDWALSSDDLNKIVRAPASACSGGGASPAAMGTPEEEVGYLASDEYMHRMASPAQDSRFDAQPAVESPLRKMSFPVSETQPKSPIRQSSSHPRSSSHGHSEGVIHVDDPMHHLHHPDGFAPTPVFEDHTSEIEEPIEEEDPILAADEVRPESAYLHPAVSPTFEHRGSFDEDAHSRTPSISHSRSNSRSASAGGAPMLTRFDSREMHDDNHTPLEDVEEYEPLFPEDEPKKEGSISTAERFKNRPDMLKHRFPSQDIWEDTPNSLQYYATVTTPDLPKRDSSEAFETPEQEAARRMQTDKFDSHKVASQILEGDGVRGKGKPMRPENKQRFPSRDIWEDAPDSQQLVTTVEPATDEVKSPEGFSKSSIPTRPQKQAQATSPTEKRQPPTIPDRPKPQIPARPAKSSPQASAEGAAAPKAKPAVPARPGGSKIAALKAGFLTDLNSRLQLGPQQPKPQEKEPEPAAEKQPLSDARKGRARGPTRRKPAVENANARLPSIPEIKITTAWNVWSVGEDGDLTVGNEASPSKIKSTIPSELPAAPELAKNTAGEPVDPTPESTVGEVVSPGTIEPYVDSIPAKSPETSEPAETPVEAAELAPKKDEPEQSPPGATALAEAVPTSTKLDKALEDMTASADGKRTSDGDIHAKEES</sequence>
<dbReference type="EMBL" id="JAPQKR010000008">
    <property type="protein sequence ID" value="KAJ5211606.1"/>
    <property type="molecule type" value="Genomic_DNA"/>
</dbReference>
<proteinExistence type="predicted"/>
<feature type="compositionally biased region" description="Polar residues" evidence="1">
    <location>
        <begin position="807"/>
        <end position="819"/>
    </location>
</feature>
<feature type="compositionally biased region" description="Basic and acidic residues" evidence="1">
    <location>
        <begin position="512"/>
        <end position="533"/>
    </location>
</feature>
<feature type="compositionally biased region" description="Basic and acidic residues" evidence="1">
    <location>
        <begin position="486"/>
        <end position="499"/>
    </location>
</feature>
<dbReference type="InterPro" id="IPR021582">
    <property type="entry name" value="Aim21"/>
</dbReference>
<dbReference type="OrthoDB" id="5386574at2759"/>
<feature type="compositionally biased region" description="Pro residues" evidence="1">
    <location>
        <begin position="673"/>
        <end position="684"/>
    </location>
</feature>
<feature type="region of interest" description="Disordered" evidence="1">
    <location>
        <begin position="1"/>
        <end position="81"/>
    </location>
</feature>
<feature type="compositionally biased region" description="Basic and acidic residues" evidence="1">
    <location>
        <begin position="608"/>
        <end position="622"/>
    </location>
</feature>
<feature type="compositionally biased region" description="Pro residues" evidence="1">
    <location>
        <begin position="8"/>
        <end position="20"/>
    </location>
</feature>
<keyword evidence="3" id="KW-1185">Reference proteome</keyword>
<feature type="compositionally biased region" description="Basic and acidic residues" evidence="1">
    <location>
        <begin position="741"/>
        <end position="750"/>
    </location>
</feature>
<dbReference type="GeneID" id="83177615"/>
<protein>
    <recommendedName>
        <fullName evidence="4">Altered inheritance of mitochondria protein 21</fullName>
    </recommendedName>
</protein>
<feature type="region of interest" description="Disordered" evidence="1">
    <location>
        <begin position="801"/>
        <end position="935"/>
    </location>
</feature>
<feature type="compositionally biased region" description="Basic and acidic residues" evidence="1">
    <location>
        <begin position="154"/>
        <end position="164"/>
    </location>
</feature>
<evidence type="ECO:0008006" key="4">
    <source>
        <dbReference type="Google" id="ProtNLM"/>
    </source>
</evidence>
<evidence type="ECO:0000313" key="3">
    <source>
        <dbReference type="Proteomes" id="UP001150904"/>
    </source>
</evidence>
<feature type="region of interest" description="Disordered" evidence="1">
    <location>
        <begin position="303"/>
        <end position="423"/>
    </location>
</feature>
<feature type="region of interest" description="Disordered" evidence="1">
    <location>
        <begin position="558"/>
        <end position="715"/>
    </location>
</feature>
<feature type="compositionally biased region" description="Low complexity" evidence="1">
    <location>
        <begin position="690"/>
        <end position="714"/>
    </location>
</feature>
<evidence type="ECO:0000313" key="2">
    <source>
        <dbReference type="EMBL" id="KAJ5211606.1"/>
    </source>
</evidence>
<dbReference type="Proteomes" id="UP001150904">
    <property type="component" value="Unassembled WGS sequence"/>
</dbReference>
<reference evidence="2" key="1">
    <citation type="submission" date="2022-12" db="EMBL/GenBank/DDBJ databases">
        <authorList>
            <person name="Petersen C."/>
        </authorList>
    </citation>
    <scope>NUCLEOTIDE SEQUENCE</scope>
    <source>
        <strain evidence="2">IBT 15544</strain>
    </source>
</reference>
<feature type="region of interest" description="Disordered" evidence="1">
    <location>
        <begin position="728"/>
        <end position="778"/>
    </location>
</feature>
<feature type="compositionally biased region" description="Basic and acidic residues" evidence="1">
    <location>
        <begin position="576"/>
        <end position="590"/>
    </location>
</feature>
<accession>A0A9W9N1Y0</accession>
<feature type="compositionally biased region" description="Low complexity" evidence="1">
    <location>
        <begin position="373"/>
        <end position="382"/>
    </location>
</feature>
<feature type="region of interest" description="Disordered" evidence="1">
    <location>
        <begin position="447"/>
        <end position="533"/>
    </location>
</feature>
<comment type="caution">
    <text evidence="2">The sequence shown here is derived from an EMBL/GenBank/DDBJ whole genome shotgun (WGS) entry which is preliminary data.</text>
</comment>
<evidence type="ECO:0000256" key="1">
    <source>
        <dbReference type="SAM" id="MobiDB-lite"/>
    </source>
</evidence>
<dbReference type="RefSeq" id="XP_058309776.1">
    <property type="nucleotide sequence ID" value="XM_058450314.1"/>
</dbReference>
<organism evidence="2 3">
    <name type="scientific">Penicillium cinerascens</name>
    <dbReference type="NCBI Taxonomy" id="70096"/>
    <lineage>
        <taxon>Eukaryota</taxon>
        <taxon>Fungi</taxon>
        <taxon>Dikarya</taxon>
        <taxon>Ascomycota</taxon>
        <taxon>Pezizomycotina</taxon>
        <taxon>Eurotiomycetes</taxon>
        <taxon>Eurotiomycetidae</taxon>
        <taxon>Eurotiales</taxon>
        <taxon>Aspergillaceae</taxon>
        <taxon>Penicillium</taxon>
    </lineage>
</organism>
<name>A0A9W9N1Y0_9EURO</name>
<feature type="compositionally biased region" description="Polar residues" evidence="1">
    <location>
        <begin position="649"/>
        <end position="666"/>
    </location>
</feature>
<feature type="compositionally biased region" description="Basic and acidic residues" evidence="1">
    <location>
        <begin position="920"/>
        <end position="935"/>
    </location>
</feature>